<keyword evidence="3" id="KW-1185">Reference proteome</keyword>
<evidence type="ECO:0000256" key="1">
    <source>
        <dbReference type="SAM" id="MobiDB-lite"/>
    </source>
</evidence>
<dbReference type="InterPro" id="IPR006427">
    <property type="entry name" value="Portal_HK97"/>
</dbReference>
<dbReference type="Gene3D" id="1.20.1270.210">
    <property type="match status" value="1"/>
</dbReference>
<reference evidence="3" key="1">
    <citation type="journal article" date="2019" name="Int. J. Syst. Evol. Microbiol.">
        <title>The Global Catalogue of Microorganisms (GCM) 10K type strain sequencing project: providing services to taxonomists for standard genome sequencing and annotation.</title>
        <authorList>
            <consortium name="The Broad Institute Genomics Platform"/>
            <consortium name="The Broad Institute Genome Sequencing Center for Infectious Disease"/>
            <person name="Wu L."/>
            <person name="Ma J."/>
        </authorList>
    </citation>
    <scope>NUCLEOTIDE SEQUENCE [LARGE SCALE GENOMIC DNA]</scope>
    <source>
        <strain evidence="3">CG52</strain>
    </source>
</reference>
<accession>A0ABW4LY18</accession>
<dbReference type="RefSeq" id="WP_377395323.1">
    <property type="nucleotide sequence ID" value="NZ_JBHUEQ010000003.1"/>
</dbReference>
<proteinExistence type="predicted"/>
<dbReference type="InterPro" id="IPR006944">
    <property type="entry name" value="Phage/GTA_portal"/>
</dbReference>
<dbReference type="Proteomes" id="UP001597322">
    <property type="component" value="Unassembled WGS sequence"/>
</dbReference>
<feature type="region of interest" description="Disordered" evidence="1">
    <location>
        <begin position="376"/>
        <end position="396"/>
    </location>
</feature>
<evidence type="ECO:0000313" key="3">
    <source>
        <dbReference type="Proteomes" id="UP001597322"/>
    </source>
</evidence>
<gene>
    <name evidence="2" type="ORF">ACFSE1_01130</name>
</gene>
<dbReference type="NCBIfam" id="TIGR01537">
    <property type="entry name" value="portal_HK97"/>
    <property type="match status" value="1"/>
</dbReference>
<sequence length="396" mass="42461">MPWPFSKPAPAVVIEEKSLGDPTAELLELFGAIPAGTTISNAEALSVPAVSAAVRIISEAAASLDVKLKRKVGGSETDVEDHPAMKLLTGQANGWTSGFEIIRDLVAGALTKDQGGVAYVTKVNGEPREIIQYRDGVFTVDYDDVTGEPKYRISGQPVAAGYVLHVRGPFTKCPLTMARSAIATASAMEAYANGLWSNGARPGGVIESPKAIGAKSAREILAGWKAAFGGSANAGKTGLLWDGMTYKQMALTSVDGEFTASRTFQILEIARAFRVPPGMLYELSRNVWGNSEQQGKEFISYTLIPWLRILEGAFNRALLTDAERVEYRFMFDIDDTSQADLTARATSISTLITARVMNPNEAREWLGMPPRDGGDVFANPAIDTAPANDNQPKEAA</sequence>
<name>A0ABW4LY18_9HYPH</name>
<dbReference type="Pfam" id="PF04860">
    <property type="entry name" value="Phage_portal"/>
    <property type="match status" value="1"/>
</dbReference>
<dbReference type="Gene3D" id="3.30.1120.70">
    <property type="match status" value="1"/>
</dbReference>
<protein>
    <submittedName>
        <fullName evidence="2">Phage portal protein</fullName>
    </submittedName>
</protein>
<comment type="caution">
    <text evidence="2">The sequence shown here is derived from an EMBL/GenBank/DDBJ whole genome shotgun (WGS) entry which is preliminary data.</text>
</comment>
<dbReference type="Gene3D" id="3.40.140.120">
    <property type="match status" value="1"/>
</dbReference>
<dbReference type="EMBL" id="JBHUEQ010000003">
    <property type="protein sequence ID" value="MFD1744053.1"/>
    <property type="molecule type" value="Genomic_DNA"/>
</dbReference>
<evidence type="ECO:0000313" key="2">
    <source>
        <dbReference type="EMBL" id="MFD1744053.1"/>
    </source>
</evidence>
<organism evidence="2 3">
    <name type="scientific">Rhizobium helianthi</name>
    <dbReference type="NCBI Taxonomy" id="1132695"/>
    <lineage>
        <taxon>Bacteria</taxon>
        <taxon>Pseudomonadati</taxon>
        <taxon>Pseudomonadota</taxon>
        <taxon>Alphaproteobacteria</taxon>
        <taxon>Hyphomicrobiales</taxon>
        <taxon>Rhizobiaceae</taxon>
        <taxon>Rhizobium/Agrobacterium group</taxon>
        <taxon>Rhizobium</taxon>
    </lineage>
</organism>